<feature type="compositionally biased region" description="Basic and acidic residues" evidence="1">
    <location>
        <begin position="299"/>
        <end position="312"/>
    </location>
</feature>
<reference evidence="3" key="1">
    <citation type="submission" date="2013-04" db="EMBL/GenBank/DDBJ databases">
        <authorList>
            <person name="Qu J."/>
            <person name="Murali S.C."/>
            <person name="Bandaranaike D."/>
            <person name="Bellair M."/>
            <person name="Blankenburg K."/>
            <person name="Chao H."/>
            <person name="Dinh H."/>
            <person name="Doddapaneni H."/>
            <person name="Downs B."/>
            <person name="Dugan-Rocha S."/>
            <person name="Elkadiri S."/>
            <person name="Gnanaolivu R.D."/>
            <person name="Hernandez B."/>
            <person name="Javaid M."/>
            <person name="Jayaseelan J.C."/>
            <person name="Lee S."/>
            <person name="Li M."/>
            <person name="Ming W."/>
            <person name="Munidasa M."/>
            <person name="Muniz J."/>
            <person name="Nguyen L."/>
            <person name="Ongeri F."/>
            <person name="Osuji N."/>
            <person name="Pu L.-L."/>
            <person name="Puazo M."/>
            <person name="Qu C."/>
            <person name="Quiroz J."/>
            <person name="Raj R."/>
            <person name="Weissenberger G."/>
            <person name="Xin Y."/>
            <person name="Zou X."/>
            <person name="Han Y."/>
            <person name="Richards S."/>
            <person name="Worley K."/>
            <person name="Muzny D."/>
            <person name="Gibbs R."/>
        </authorList>
    </citation>
    <scope>NUCLEOTIDE SEQUENCE</scope>
    <source>
        <strain evidence="3">Sampled in the wild</strain>
    </source>
</reference>
<protein>
    <recommendedName>
        <fullName evidence="2">Mutator-like transposase domain-containing protein</fullName>
    </recommendedName>
</protein>
<reference evidence="3" key="2">
    <citation type="submission" date="2017-10" db="EMBL/GenBank/DDBJ databases">
        <title>Ladona fulva Genome sequencing and assembly.</title>
        <authorList>
            <person name="Murali S."/>
            <person name="Richards S."/>
            <person name="Bandaranaike D."/>
            <person name="Bellair M."/>
            <person name="Blankenburg K."/>
            <person name="Chao H."/>
            <person name="Dinh H."/>
            <person name="Doddapaneni H."/>
            <person name="Dugan-Rocha S."/>
            <person name="Elkadiri S."/>
            <person name="Gnanaolivu R."/>
            <person name="Hernandez B."/>
            <person name="Skinner E."/>
            <person name="Javaid M."/>
            <person name="Lee S."/>
            <person name="Li M."/>
            <person name="Ming W."/>
            <person name="Munidasa M."/>
            <person name="Muniz J."/>
            <person name="Nguyen L."/>
            <person name="Hughes D."/>
            <person name="Osuji N."/>
            <person name="Pu L.-L."/>
            <person name="Puazo M."/>
            <person name="Qu C."/>
            <person name="Quiroz J."/>
            <person name="Raj R."/>
            <person name="Weissenberger G."/>
            <person name="Xin Y."/>
            <person name="Zou X."/>
            <person name="Han Y."/>
            <person name="Worley K."/>
            <person name="Muzny D."/>
            <person name="Gibbs R."/>
        </authorList>
    </citation>
    <scope>NUCLEOTIDE SEQUENCE</scope>
    <source>
        <strain evidence="3">Sampled in the wild</strain>
    </source>
</reference>
<evidence type="ECO:0000256" key="1">
    <source>
        <dbReference type="SAM" id="MobiDB-lite"/>
    </source>
</evidence>
<dbReference type="AlphaFoldDB" id="A0A8K0P626"/>
<feature type="region of interest" description="Disordered" evidence="1">
    <location>
        <begin position="277"/>
        <end position="312"/>
    </location>
</feature>
<keyword evidence="4" id="KW-1185">Reference proteome</keyword>
<feature type="non-terminal residue" evidence="3">
    <location>
        <position position="1"/>
    </location>
</feature>
<dbReference type="OrthoDB" id="6155932at2759"/>
<evidence type="ECO:0000313" key="4">
    <source>
        <dbReference type="Proteomes" id="UP000792457"/>
    </source>
</evidence>
<accession>A0A8K0P626</accession>
<organism evidence="3 4">
    <name type="scientific">Ladona fulva</name>
    <name type="common">Scarce chaser dragonfly</name>
    <name type="synonym">Libellula fulva</name>
    <dbReference type="NCBI Taxonomy" id="123851"/>
    <lineage>
        <taxon>Eukaryota</taxon>
        <taxon>Metazoa</taxon>
        <taxon>Ecdysozoa</taxon>
        <taxon>Arthropoda</taxon>
        <taxon>Hexapoda</taxon>
        <taxon>Insecta</taxon>
        <taxon>Pterygota</taxon>
        <taxon>Palaeoptera</taxon>
        <taxon>Odonata</taxon>
        <taxon>Epiprocta</taxon>
        <taxon>Anisoptera</taxon>
        <taxon>Libelluloidea</taxon>
        <taxon>Libellulidae</taxon>
        <taxon>Ladona</taxon>
    </lineage>
</organism>
<evidence type="ECO:0000259" key="2">
    <source>
        <dbReference type="Pfam" id="PF20700"/>
    </source>
</evidence>
<comment type="caution">
    <text evidence="3">The sequence shown here is derived from an EMBL/GenBank/DDBJ whole genome shotgun (WGS) entry which is preliminary data.</text>
</comment>
<gene>
    <name evidence="3" type="ORF">J437_LFUL017065</name>
</gene>
<dbReference type="Pfam" id="PF20700">
    <property type="entry name" value="Mutator"/>
    <property type="match status" value="1"/>
</dbReference>
<dbReference type="Proteomes" id="UP000792457">
    <property type="component" value="Unassembled WGS sequence"/>
</dbReference>
<feature type="domain" description="Mutator-like transposase" evidence="2">
    <location>
        <begin position="8"/>
        <end position="161"/>
    </location>
</feature>
<dbReference type="InterPro" id="IPR049012">
    <property type="entry name" value="Mutator_transp_dom"/>
</dbReference>
<evidence type="ECO:0000313" key="3">
    <source>
        <dbReference type="EMBL" id="KAG8237305.1"/>
    </source>
</evidence>
<dbReference type="EMBL" id="KZ309148">
    <property type="protein sequence ID" value="KAG8237305.1"/>
    <property type="molecule type" value="Genomic_DNA"/>
</dbReference>
<sequence length="312" mass="35823">MHNWLQGTRKCFKNWNSSSTAMEADIITEGFKASIEMHNLKYHRLIGDGDSSNMQRLPREMPYGADLPVQKVECMNHLLRTYISRLRDTARKPKNSQGAVPILLRKKVGDNLQRIRVAISAAVAYRRATTNSDKIKLLEEDIRKGTNHVFGDHEGCAEYFCKSPNEREENLFPQMRSCGLWVDIRYANSLLARHSPSLIQNVTNNVAESFNSLVAKYIGGKRINYCLRGSYQTRCEIATISFNSRYRLQNKIHSGLTNASPGKFTKINSKSLEKKALKRKSRQDFPSSFKRKQLQFDGPDEHYGQRDQNMEI</sequence>
<proteinExistence type="predicted"/>
<name>A0A8K0P626_LADFU</name>